<dbReference type="AlphaFoldDB" id="A0A0A9CY95"/>
<reference evidence="1" key="1">
    <citation type="submission" date="2014-09" db="EMBL/GenBank/DDBJ databases">
        <authorList>
            <person name="Magalhaes I.L.F."/>
            <person name="Oliveira U."/>
            <person name="Santos F.R."/>
            <person name="Vidigal T.H.D.A."/>
            <person name="Brescovit A.D."/>
            <person name="Santos A.J."/>
        </authorList>
    </citation>
    <scope>NUCLEOTIDE SEQUENCE</scope>
    <source>
        <tissue evidence="1">Shoot tissue taken approximately 20 cm above the soil surface</tissue>
    </source>
</reference>
<accession>A0A0A9CY95</accession>
<reference evidence="1" key="2">
    <citation type="journal article" date="2015" name="Data Brief">
        <title>Shoot transcriptome of the giant reed, Arundo donax.</title>
        <authorList>
            <person name="Barrero R.A."/>
            <person name="Guerrero F.D."/>
            <person name="Moolhuijzen P."/>
            <person name="Goolsby J.A."/>
            <person name="Tidwell J."/>
            <person name="Bellgard S.E."/>
            <person name="Bellgard M.I."/>
        </authorList>
    </citation>
    <scope>NUCLEOTIDE SEQUENCE</scope>
    <source>
        <tissue evidence="1">Shoot tissue taken approximately 20 cm above the soil surface</tissue>
    </source>
</reference>
<evidence type="ECO:0000313" key="1">
    <source>
        <dbReference type="EMBL" id="JAD80551.1"/>
    </source>
</evidence>
<sequence>MQSLVYYFSDSDYTINNNQIIF</sequence>
<protein>
    <submittedName>
        <fullName evidence="1">Uncharacterized protein</fullName>
    </submittedName>
</protein>
<organism evidence="1">
    <name type="scientific">Arundo donax</name>
    <name type="common">Giant reed</name>
    <name type="synonym">Donax arundinaceus</name>
    <dbReference type="NCBI Taxonomy" id="35708"/>
    <lineage>
        <taxon>Eukaryota</taxon>
        <taxon>Viridiplantae</taxon>
        <taxon>Streptophyta</taxon>
        <taxon>Embryophyta</taxon>
        <taxon>Tracheophyta</taxon>
        <taxon>Spermatophyta</taxon>
        <taxon>Magnoliopsida</taxon>
        <taxon>Liliopsida</taxon>
        <taxon>Poales</taxon>
        <taxon>Poaceae</taxon>
        <taxon>PACMAD clade</taxon>
        <taxon>Arundinoideae</taxon>
        <taxon>Arundineae</taxon>
        <taxon>Arundo</taxon>
    </lineage>
</organism>
<proteinExistence type="predicted"/>
<dbReference type="EMBL" id="GBRH01217344">
    <property type="protein sequence ID" value="JAD80551.1"/>
    <property type="molecule type" value="Transcribed_RNA"/>
</dbReference>
<name>A0A0A9CY95_ARUDO</name>